<dbReference type="AlphaFoldDB" id="A0A2V1DW01"/>
<dbReference type="OrthoDB" id="5954308at2759"/>
<organism evidence="9 10">
    <name type="scientific">Periconia macrospinosa</name>
    <dbReference type="NCBI Taxonomy" id="97972"/>
    <lineage>
        <taxon>Eukaryota</taxon>
        <taxon>Fungi</taxon>
        <taxon>Dikarya</taxon>
        <taxon>Ascomycota</taxon>
        <taxon>Pezizomycotina</taxon>
        <taxon>Dothideomycetes</taxon>
        <taxon>Pleosporomycetidae</taxon>
        <taxon>Pleosporales</taxon>
        <taxon>Massarineae</taxon>
        <taxon>Periconiaceae</taxon>
        <taxon>Periconia</taxon>
    </lineage>
</organism>
<evidence type="ECO:0000256" key="8">
    <source>
        <dbReference type="SAM" id="Phobius"/>
    </source>
</evidence>
<evidence type="ECO:0000256" key="1">
    <source>
        <dbReference type="ARBA" id="ARBA00004141"/>
    </source>
</evidence>
<evidence type="ECO:0000256" key="4">
    <source>
        <dbReference type="ARBA" id="ARBA00023002"/>
    </source>
</evidence>
<name>A0A2V1DW01_9PLEO</name>
<evidence type="ECO:0000256" key="5">
    <source>
        <dbReference type="ARBA" id="ARBA00023033"/>
    </source>
</evidence>
<dbReference type="InterPro" id="IPR013901">
    <property type="entry name" value="Anthrone_oxy"/>
</dbReference>
<feature type="transmembrane region" description="Helical" evidence="8">
    <location>
        <begin position="143"/>
        <end position="164"/>
    </location>
</feature>
<dbReference type="GO" id="GO:0016020">
    <property type="term" value="C:membrane"/>
    <property type="evidence" value="ECO:0007669"/>
    <property type="project" value="UniProtKB-SubCell"/>
</dbReference>
<dbReference type="STRING" id="97972.A0A2V1DW01"/>
<gene>
    <name evidence="9" type="ORF">DM02DRAFT_653856</name>
</gene>
<keyword evidence="5" id="KW-0503">Monooxygenase</keyword>
<sequence length="165" mass="17698">MASLDSTLGSVAAFTSAFLAGGMNLVSMLAVPMILATTPPDASLLLRQWHFVFNSGHKLGPKLAVTSGLIYWSAAWAARERGKTLALYASSGVLTMSMIPFTWLFILRVNSGIFLEIEKDRSGGPTDLAHAQNLVRRWRKLNIARTLFPIVGAILGLLTVAGVVG</sequence>
<evidence type="ECO:0000256" key="7">
    <source>
        <dbReference type="ARBA" id="ARBA00034313"/>
    </source>
</evidence>
<dbReference type="Pfam" id="PF08592">
    <property type="entry name" value="Anthrone_oxy"/>
    <property type="match status" value="1"/>
</dbReference>
<evidence type="ECO:0000256" key="2">
    <source>
        <dbReference type="ARBA" id="ARBA00022692"/>
    </source>
</evidence>
<dbReference type="Proteomes" id="UP000244855">
    <property type="component" value="Unassembled WGS sequence"/>
</dbReference>
<keyword evidence="4" id="KW-0560">Oxidoreductase</keyword>
<keyword evidence="2 8" id="KW-0812">Transmembrane</keyword>
<keyword evidence="6 8" id="KW-0472">Membrane</keyword>
<dbReference type="PANTHER" id="PTHR35042:SF3">
    <property type="entry name" value="ANTHRONE OXYGENASE-RELATED"/>
    <property type="match status" value="1"/>
</dbReference>
<protein>
    <recommendedName>
        <fullName evidence="11">DUF1772-domain-containing protein</fullName>
    </recommendedName>
</protein>
<dbReference type="EMBL" id="KZ805347">
    <property type="protein sequence ID" value="PVI02102.1"/>
    <property type="molecule type" value="Genomic_DNA"/>
</dbReference>
<comment type="similarity">
    <text evidence="7">Belongs to the anthrone oxygenase family.</text>
</comment>
<evidence type="ECO:0000256" key="6">
    <source>
        <dbReference type="ARBA" id="ARBA00023136"/>
    </source>
</evidence>
<dbReference type="GO" id="GO:0004497">
    <property type="term" value="F:monooxygenase activity"/>
    <property type="evidence" value="ECO:0007669"/>
    <property type="project" value="UniProtKB-KW"/>
</dbReference>
<evidence type="ECO:0000313" key="9">
    <source>
        <dbReference type="EMBL" id="PVI02102.1"/>
    </source>
</evidence>
<dbReference type="PANTHER" id="PTHR35042">
    <property type="entry name" value="ANTHRONE OXYGENASE ENCC"/>
    <property type="match status" value="1"/>
</dbReference>
<keyword evidence="3 8" id="KW-1133">Transmembrane helix</keyword>
<proteinExistence type="inferred from homology"/>
<reference evidence="9 10" key="1">
    <citation type="journal article" date="2018" name="Sci. Rep.">
        <title>Comparative genomics provides insights into the lifestyle and reveals functional heterogeneity of dark septate endophytic fungi.</title>
        <authorList>
            <person name="Knapp D.G."/>
            <person name="Nemeth J.B."/>
            <person name="Barry K."/>
            <person name="Hainaut M."/>
            <person name="Henrissat B."/>
            <person name="Johnson J."/>
            <person name="Kuo A."/>
            <person name="Lim J.H.P."/>
            <person name="Lipzen A."/>
            <person name="Nolan M."/>
            <person name="Ohm R.A."/>
            <person name="Tamas L."/>
            <person name="Grigoriev I.V."/>
            <person name="Spatafora J.W."/>
            <person name="Nagy L.G."/>
            <person name="Kovacs G.M."/>
        </authorList>
    </citation>
    <scope>NUCLEOTIDE SEQUENCE [LARGE SCALE GENOMIC DNA]</scope>
    <source>
        <strain evidence="9 10">DSE2036</strain>
    </source>
</reference>
<comment type="subcellular location">
    <subcellularLocation>
        <location evidence="1">Membrane</location>
        <topology evidence="1">Multi-pass membrane protein</topology>
    </subcellularLocation>
</comment>
<feature type="transmembrane region" description="Helical" evidence="8">
    <location>
        <begin position="85"/>
        <end position="106"/>
    </location>
</feature>
<evidence type="ECO:0000256" key="3">
    <source>
        <dbReference type="ARBA" id="ARBA00022989"/>
    </source>
</evidence>
<evidence type="ECO:0008006" key="11">
    <source>
        <dbReference type="Google" id="ProtNLM"/>
    </source>
</evidence>
<keyword evidence="10" id="KW-1185">Reference proteome</keyword>
<accession>A0A2V1DW01</accession>
<evidence type="ECO:0000313" key="10">
    <source>
        <dbReference type="Proteomes" id="UP000244855"/>
    </source>
</evidence>